<dbReference type="AlphaFoldDB" id="A0A484IH30"/>
<organism evidence="1 2">
    <name type="scientific">Candidatus Nitrosocosmicus franklandianus</name>
    <dbReference type="NCBI Taxonomy" id="1798806"/>
    <lineage>
        <taxon>Archaea</taxon>
        <taxon>Nitrososphaerota</taxon>
        <taxon>Nitrososphaeria</taxon>
        <taxon>Nitrososphaerales</taxon>
        <taxon>Nitrososphaeraceae</taxon>
        <taxon>Candidatus Nitrosocosmicus</taxon>
    </lineage>
</organism>
<dbReference type="EMBL" id="LR216287">
    <property type="protein sequence ID" value="VFJ14964.1"/>
    <property type="molecule type" value="Genomic_DNA"/>
</dbReference>
<evidence type="ECO:0000313" key="2">
    <source>
        <dbReference type="Proteomes" id="UP000294299"/>
    </source>
</evidence>
<name>A0A484IH30_9ARCH</name>
<keyword evidence="2" id="KW-1185">Reference proteome</keyword>
<reference evidence="1 2" key="1">
    <citation type="submission" date="2019-02" db="EMBL/GenBank/DDBJ databases">
        <authorList>
            <person name="Lehtovirta-Morley E L."/>
        </authorList>
    </citation>
    <scope>NUCLEOTIDE SEQUENCE [LARGE SCALE GENOMIC DNA]</scope>
    <source>
        <strain evidence="1">NFRAN1</strain>
    </source>
</reference>
<dbReference type="Proteomes" id="UP000294299">
    <property type="component" value="Chromosome NFRAN"/>
</dbReference>
<sequence length="44" mass="5284">MLMKYQIKFENTPLIKLDQNLIYKLIYSSWINGVFSTTKQTNTR</sequence>
<accession>A0A484IH30</accession>
<gene>
    <name evidence="1" type="ORF">NFRAN_2642</name>
</gene>
<protein>
    <submittedName>
        <fullName evidence="1">Uncharacterized protein</fullName>
    </submittedName>
</protein>
<evidence type="ECO:0000313" key="1">
    <source>
        <dbReference type="EMBL" id="VFJ14964.1"/>
    </source>
</evidence>
<proteinExistence type="predicted"/>
<dbReference type="KEGG" id="nfn:NFRAN_2642"/>